<reference evidence="4 5" key="1">
    <citation type="submission" date="2011-08" db="EMBL/GenBank/DDBJ databases">
        <authorList>
            <person name="Weinstock G."/>
            <person name="Sodergren E."/>
            <person name="Clifton S."/>
            <person name="Fulton L."/>
            <person name="Fulton B."/>
            <person name="Courtney L."/>
            <person name="Fronick C."/>
            <person name="Harrison M."/>
            <person name="Strong C."/>
            <person name="Farmer C."/>
            <person name="Delahaunty K."/>
            <person name="Markovic C."/>
            <person name="Hall O."/>
            <person name="Minx P."/>
            <person name="Tomlinson C."/>
            <person name="Mitreva M."/>
            <person name="Hou S."/>
            <person name="Chen J."/>
            <person name="Wollam A."/>
            <person name="Pepin K.H."/>
            <person name="Johnson M."/>
            <person name="Bhonagiri V."/>
            <person name="Zhang X."/>
            <person name="Suruliraj S."/>
            <person name="Warren W."/>
            <person name="Chinwalla A."/>
            <person name="Mardis E.R."/>
            <person name="Wilson R.K."/>
        </authorList>
    </citation>
    <scope>NUCLEOTIDE SEQUENCE [LARGE SCALE GENOMIC DNA]</scope>
    <source>
        <strain evidence="4 5">ATCC 29863</strain>
    </source>
</reference>
<dbReference type="Pfam" id="PF00596">
    <property type="entry name" value="Aldolase_II"/>
    <property type="match status" value="1"/>
</dbReference>
<dbReference type="Proteomes" id="UP000004459">
    <property type="component" value="Unassembled WGS sequence"/>
</dbReference>
<evidence type="ECO:0000313" key="5">
    <source>
        <dbReference type="Proteomes" id="UP000004459"/>
    </source>
</evidence>
<dbReference type="GO" id="GO:0005829">
    <property type="term" value="C:cytosol"/>
    <property type="evidence" value="ECO:0007669"/>
    <property type="project" value="TreeGrafter"/>
</dbReference>
<dbReference type="PANTHER" id="PTHR22789:SF0">
    <property type="entry name" value="3-OXO-TETRONATE 4-PHOSPHATE DECARBOXYLASE-RELATED"/>
    <property type="match status" value="1"/>
</dbReference>
<dbReference type="EMBL" id="AGCK01000055">
    <property type="protein sequence ID" value="EHM53838.1"/>
    <property type="molecule type" value="Genomic_DNA"/>
</dbReference>
<dbReference type="Gene3D" id="3.40.225.10">
    <property type="entry name" value="Class II aldolase/adducin N-terminal domain"/>
    <property type="match status" value="1"/>
</dbReference>
<keyword evidence="1" id="KW-0479">Metal-binding</keyword>
<dbReference type="SUPFAM" id="SSF53639">
    <property type="entry name" value="AraD/HMP-PK domain-like"/>
    <property type="match status" value="1"/>
</dbReference>
<organism evidence="4 5">
    <name type="scientific">Flavonifractor plautii ATCC 29863</name>
    <dbReference type="NCBI Taxonomy" id="411475"/>
    <lineage>
        <taxon>Bacteria</taxon>
        <taxon>Bacillati</taxon>
        <taxon>Bacillota</taxon>
        <taxon>Clostridia</taxon>
        <taxon>Eubacteriales</taxon>
        <taxon>Oscillospiraceae</taxon>
        <taxon>Flavonifractor</taxon>
    </lineage>
</organism>
<evidence type="ECO:0000259" key="3">
    <source>
        <dbReference type="SMART" id="SM01007"/>
    </source>
</evidence>
<dbReference type="InterPro" id="IPR001303">
    <property type="entry name" value="Aldolase_II/adducin_N"/>
</dbReference>
<feature type="domain" description="Class II aldolase/adducin N-terminal" evidence="3">
    <location>
        <begin position="29"/>
        <end position="205"/>
    </location>
</feature>
<evidence type="ECO:0000313" key="4">
    <source>
        <dbReference type="EMBL" id="EHM53838.1"/>
    </source>
</evidence>
<evidence type="ECO:0000256" key="1">
    <source>
        <dbReference type="ARBA" id="ARBA00022723"/>
    </source>
</evidence>
<name>G9YMV5_FLAPL</name>
<dbReference type="PANTHER" id="PTHR22789">
    <property type="entry name" value="FUCULOSE PHOSPHATE ALDOLASE"/>
    <property type="match status" value="1"/>
</dbReference>
<dbReference type="GO" id="GO:0046872">
    <property type="term" value="F:metal ion binding"/>
    <property type="evidence" value="ECO:0007669"/>
    <property type="project" value="UniProtKB-KW"/>
</dbReference>
<accession>G9YMV5</accession>
<dbReference type="InterPro" id="IPR050197">
    <property type="entry name" value="Aldolase_class_II_sugar_metab"/>
</dbReference>
<evidence type="ECO:0000256" key="2">
    <source>
        <dbReference type="ARBA" id="ARBA00023239"/>
    </source>
</evidence>
<gene>
    <name evidence="4" type="ORF">HMPREF0372_00827</name>
</gene>
<dbReference type="AlphaFoldDB" id="G9YMV5"/>
<protein>
    <submittedName>
        <fullName evidence="4">Putative L-ribulose-5-phosphate 4-epimerase</fullName>
    </submittedName>
</protein>
<keyword evidence="2" id="KW-0456">Lyase</keyword>
<dbReference type="STRING" id="292800.A4U99_13210"/>
<dbReference type="HOGENOM" id="CLU_006033_3_0_9"/>
<dbReference type="GO" id="GO:0019323">
    <property type="term" value="P:pentose catabolic process"/>
    <property type="evidence" value="ECO:0007669"/>
    <property type="project" value="TreeGrafter"/>
</dbReference>
<comment type="caution">
    <text evidence="4">The sequence shown here is derived from an EMBL/GenBank/DDBJ whole genome shotgun (WGS) entry which is preliminary data.</text>
</comment>
<dbReference type="PATRIC" id="fig|411475.3.peg.724"/>
<dbReference type="SMART" id="SM01007">
    <property type="entry name" value="Aldolase_II"/>
    <property type="match status" value="1"/>
</dbReference>
<proteinExistence type="predicted"/>
<dbReference type="InterPro" id="IPR036409">
    <property type="entry name" value="Aldolase_II/adducin_N_sf"/>
</dbReference>
<sequence length="234" mass="24594">MTQTVFCAIIGQIPQREGDAFMKYEDIRRQVLTAIRQASAQGLIHGTSGNISVRDREAGVAAITPSGRPYDTMEPGDIAIVTLDGEWVDGPYAPSSETPMHTAVYRARPDVGAVVHNHALFCTVMAMAVDELPPSTPPQAEFAPIRVVPFAVPGSRALAASVAAALGTDGLAVLLRNHGSLCCGRDLPAAMTAAAYVEEAAQVAYYASALGRFTPLGEADIRACKEMLAAGRAV</sequence>
<dbReference type="GO" id="GO:0016832">
    <property type="term" value="F:aldehyde-lyase activity"/>
    <property type="evidence" value="ECO:0007669"/>
    <property type="project" value="TreeGrafter"/>
</dbReference>